<feature type="transmembrane region" description="Helical" evidence="1">
    <location>
        <begin position="59"/>
        <end position="80"/>
    </location>
</feature>
<protein>
    <submittedName>
        <fullName evidence="2">Uncharacterized protein</fullName>
    </submittedName>
</protein>
<accession>A0ABP4HF07</accession>
<sequence>MTTSHLPHPTAAAPAPARLRYPLLLGAAGLLLSGFAIWADGHFVDDVLRHCRNSAGLPVSGVVAAWAGLAAGLLAVLWLGRHLVTRRIAPRARAAVGVLLAVSVLPLLVQGIAVTSALHDSGPRPSPCFGLAAPRS</sequence>
<reference evidence="3" key="1">
    <citation type="journal article" date="2019" name="Int. J. Syst. Evol. Microbiol.">
        <title>The Global Catalogue of Microorganisms (GCM) 10K type strain sequencing project: providing services to taxonomists for standard genome sequencing and annotation.</title>
        <authorList>
            <consortium name="The Broad Institute Genomics Platform"/>
            <consortium name="The Broad Institute Genome Sequencing Center for Infectious Disease"/>
            <person name="Wu L."/>
            <person name="Ma J."/>
        </authorList>
    </citation>
    <scope>NUCLEOTIDE SEQUENCE [LARGE SCALE GENOMIC DNA]</scope>
    <source>
        <strain evidence="3">JCM 13004</strain>
    </source>
</reference>
<feature type="transmembrane region" description="Helical" evidence="1">
    <location>
        <begin position="92"/>
        <end position="113"/>
    </location>
</feature>
<name>A0ABP4HF07_9ACTN</name>
<keyword evidence="3" id="KW-1185">Reference proteome</keyword>
<gene>
    <name evidence="2" type="ORF">GCM10009665_60410</name>
</gene>
<evidence type="ECO:0000313" key="3">
    <source>
        <dbReference type="Proteomes" id="UP001500037"/>
    </source>
</evidence>
<keyword evidence="1" id="KW-0812">Transmembrane</keyword>
<evidence type="ECO:0000256" key="1">
    <source>
        <dbReference type="SAM" id="Phobius"/>
    </source>
</evidence>
<comment type="caution">
    <text evidence="2">The sequence shown here is derived from an EMBL/GenBank/DDBJ whole genome shotgun (WGS) entry which is preliminary data.</text>
</comment>
<feature type="transmembrane region" description="Helical" evidence="1">
    <location>
        <begin position="21"/>
        <end position="39"/>
    </location>
</feature>
<dbReference type="RefSeq" id="WP_344445253.1">
    <property type="nucleotide sequence ID" value="NZ_BAAALF010000153.1"/>
</dbReference>
<proteinExistence type="predicted"/>
<organism evidence="2 3">
    <name type="scientific">Kitasatospora nipponensis</name>
    <dbReference type="NCBI Taxonomy" id="258049"/>
    <lineage>
        <taxon>Bacteria</taxon>
        <taxon>Bacillati</taxon>
        <taxon>Actinomycetota</taxon>
        <taxon>Actinomycetes</taxon>
        <taxon>Kitasatosporales</taxon>
        <taxon>Streptomycetaceae</taxon>
        <taxon>Kitasatospora</taxon>
    </lineage>
</organism>
<evidence type="ECO:0000313" key="2">
    <source>
        <dbReference type="EMBL" id="GAA1262677.1"/>
    </source>
</evidence>
<dbReference type="EMBL" id="BAAALF010000153">
    <property type="protein sequence ID" value="GAA1262677.1"/>
    <property type="molecule type" value="Genomic_DNA"/>
</dbReference>
<keyword evidence="1" id="KW-1133">Transmembrane helix</keyword>
<keyword evidence="1" id="KW-0472">Membrane</keyword>
<dbReference type="Proteomes" id="UP001500037">
    <property type="component" value="Unassembled WGS sequence"/>
</dbReference>